<accession>A0A9W7W3X2</accession>
<keyword evidence="2" id="KW-1133">Transmembrane helix</keyword>
<feature type="compositionally biased region" description="Polar residues" evidence="1">
    <location>
        <begin position="102"/>
        <end position="120"/>
    </location>
</feature>
<name>A0A9W7W3X2_9PEZI</name>
<evidence type="ECO:0000313" key="4">
    <source>
        <dbReference type="Proteomes" id="UP001138500"/>
    </source>
</evidence>
<evidence type="ECO:0000256" key="1">
    <source>
        <dbReference type="SAM" id="MobiDB-lite"/>
    </source>
</evidence>
<evidence type="ECO:0000313" key="3">
    <source>
        <dbReference type="EMBL" id="KAH9830228.1"/>
    </source>
</evidence>
<feature type="region of interest" description="Disordered" evidence="1">
    <location>
        <begin position="77"/>
        <end position="120"/>
    </location>
</feature>
<keyword evidence="4" id="KW-1185">Reference proteome</keyword>
<proteinExistence type="predicted"/>
<keyword evidence="2" id="KW-0472">Membrane</keyword>
<dbReference type="AlphaFoldDB" id="A0A9W7W3X2"/>
<reference evidence="3 4" key="2">
    <citation type="journal article" date="2021" name="Curr. Genet.">
        <title>Genetic response to nitrogen starvation in the aggressive Eucalyptus foliar pathogen Teratosphaeria destructans.</title>
        <authorList>
            <person name="Havenga M."/>
            <person name="Wingfield B.D."/>
            <person name="Wingfield M.J."/>
            <person name="Dreyer L.L."/>
            <person name="Roets F."/>
            <person name="Aylward J."/>
        </authorList>
    </citation>
    <scope>NUCLEOTIDE SEQUENCE [LARGE SCALE GENOMIC DNA]</scope>
    <source>
        <strain evidence="3">CMW44962</strain>
    </source>
</reference>
<sequence>MTPSAVVVLCIVLAGAGVAIVGSCIFLHTRRAGGNEQREYQERRLEQAPYLAEVRHRNQETIAAIYGYSSPYTQQQHDSYGYNQSYGQGYGKHDRRPARNYAQYNVTQTTLPSPISSEPV</sequence>
<protein>
    <submittedName>
        <fullName evidence="3">Uncharacterized protein</fullName>
    </submittedName>
</protein>
<comment type="caution">
    <text evidence="3">The sequence shown here is derived from an EMBL/GenBank/DDBJ whole genome shotgun (WGS) entry which is preliminary data.</text>
</comment>
<reference evidence="3 4" key="1">
    <citation type="journal article" date="2018" name="IMA Fungus">
        <title>IMA Genome-F 10: Nine draft genome sequences of Claviceps purpurea s.lat., including C. arundinis, C. humidiphila, and C. cf. spartinae, pseudomolecules for the pitch canker pathogen Fusarium circinatum, draft genome of Davidsoniella eucalypti, Grosmannia galeiformis, Quambalaria eucalypti, and Teratosphaeria destructans.</title>
        <authorList>
            <person name="Wingfield B.D."/>
            <person name="Liu M."/>
            <person name="Nguyen H.D."/>
            <person name="Lane F.A."/>
            <person name="Morgan S.W."/>
            <person name="De Vos L."/>
            <person name="Wilken P.M."/>
            <person name="Duong T.A."/>
            <person name="Aylward J."/>
            <person name="Coetzee M.P."/>
            <person name="Dadej K."/>
            <person name="De Beer Z.W."/>
            <person name="Findlay W."/>
            <person name="Havenga M."/>
            <person name="Kolarik M."/>
            <person name="Menzies J.G."/>
            <person name="Naidoo K."/>
            <person name="Pochopski O."/>
            <person name="Shoukouhi P."/>
            <person name="Santana Q.C."/>
            <person name="Seifert K.A."/>
            <person name="Soal N."/>
            <person name="Steenkamp E.T."/>
            <person name="Tatham C.T."/>
            <person name="van der Nest M.A."/>
            <person name="Wingfield M.J."/>
        </authorList>
    </citation>
    <scope>NUCLEOTIDE SEQUENCE [LARGE SCALE GENOMIC DNA]</scope>
    <source>
        <strain evidence="3">CMW44962</strain>
    </source>
</reference>
<organism evidence="3 4">
    <name type="scientific">Teratosphaeria destructans</name>
    <dbReference type="NCBI Taxonomy" id="418781"/>
    <lineage>
        <taxon>Eukaryota</taxon>
        <taxon>Fungi</taxon>
        <taxon>Dikarya</taxon>
        <taxon>Ascomycota</taxon>
        <taxon>Pezizomycotina</taxon>
        <taxon>Dothideomycetes</taxon>
        <taxon>Dothideomycetidae</taxon>
        <taxon>Mycosphaerellales</taxon>
        <taxon>Teratosphaeriaceae</taxon>
        <taxon>Teratosphaeria</taxon>
    </lineage>
</organism>
<dbReference type="EMBL" id="RIBY02001301">
    <property type="protein sequence ID" value="KAH9830228.1"/>
    <property type="molecule type" value="Genomic_DNA"/>
</dbReference>
<keyword evidence="2" id="KW-0812">Transmembrane</keyword>
<evidence type="ECO:0000256" key="2">
    <source>
        <dbReference type="SAM" id="Phobius"/>
    </source>
</evidence>
<gene>
    <name evidence="3" type="ORF">Tdes44962_MAKER09079</name>
</gene>
<dbReference type="Proteomes" id="UP001138500">
    <property type="component" value="Unassembled WGS sequence"/>
</dbReference>
<feature type="transmembrane region" description="Helical" evidence="2">
    <location>
        <begin position="6"/>
        <end position="28"/>
    </location>
</feature>